<gene>
    <name evidence="1" type="ORF">CKQ53_04970</name>
</gene>
<dbReference type="EMBL" id="CP023009">
    <property type="protein sequence ID" value="AXW86397.1"/>
    <property type="molecule type" value="Genomic_DNA"/>
</dbReference>
<proteinExistence type="predicted"/>
<reference evidence="1 2" key="1">
    <citation type="submission" date="2017-08" db="EMBL/GenBank/DDBJ databases">
        <title>Comparative genomics of bacteria isolated from necrotic lesions of AOD affected trees.</title>
        <authorList>
            <person name="Doonan J."/>
            <person name="Denman S."/>
            <person name="McDonald J.E."/>
        </authorList>
    </citation>
    <scope>NUCLEOTIDE SEQUENCE [LARGE SCALE GENOMIC DNA]</scope>
    <source>
        <strain evidence="1 2">477</strain>
    </source>
</reference>
<dbReference type="AlphaFoldDB" id="A0AAD0SED7"/>
<keyword evidence="2" id="KW-1185">Reference proteome</keyword>
<evidence type="ECO:0000313" key="2">
    <source>
        <dbReference type="Proteomes" id="UP000263881"/>
    </source>
</evidence>
<name>A0AAD0SED7_9GAMM</name>
<accession>A0AAD0SED7</accession>
<sequence length="86" mass="9635">MGKARVALCDSSLYGATKKILNDKHLEPVLKLAHLDLHDGGHQRAYPLYDGPFAFHARLFARRLIGVVSTESSQSRGKREFNLTQD</sequence>
<protein>
    <submittedName>
        <fullName evidence="1">Uncharacterized protein</fullName>
    </submittedName>
</protein>
<dbReference type="KEGG" id="lbq:CKQ53_04970"/>
<evidence type="ECO:0000313" key="1">
    <source>
        <dbReference type="EMBL" id="AXW86397.1"/>
    </source>
</evidence>
<dbReference type="Proteomes" id="UP000263881">
    <property type="component" value="Chromosome"/>
</dbReference>
<organism evidence="1 2">
    <name type="scientific">Lonsdalea britannica</name>
    <dbReference type="NCBI Taxonomy" id="1082704"/>
    <lineage>
        <taxon>Bacteria</taxon>
        <taxon>Pseudomonadati</taxon>
        <taxon>Pseudomonadota</taxon>
        <taxon>Gammaproteobacteria</taxon>
        <taxon>Enterobacterales</taxon>
        <taxon>Pectobacteriaceae</taxon>
        <taxon>Lonsdalea</taxon>
    </lineage>
</organism>